<keyword evidence="4" id="KW-1185">Reference proteome</keyword>
<feature type="region of interest" description="Disordered" evidence="2">
    <location>
        <begin position="1008"/>
        <end position="1035"/>
    </location>
</feature>
<feature type="compositionally biased region" description="Gly residues" evidence="2">
    <location>
        <begin position="591"/>
        <end position="600"/>
    </location>
</feature>
<organism evidence="3 4">
    <name type="scientific">Chlamydomonas schloesseri</name>
    <dbReference type="NCBI Taxonomy" id="2026947"/>
    <lineage>
        <taxon>Eukaryota</taxon>
        <taxon>Viridiplantae</taxon>
        <taxon>Chlorophyta</taxon>
        <taxon>core chlorophytes</taxon>
        <taxon>Chlorophyceae</taxon>
        <taxon>CS clade</taxon>
        <taxon>Chlamydomonadales</taxon>
        <taxon>Chlamydomonadaceae</taxon>
        <taxon>Chlamydomonas</taxon>
    </lineage>
</organism>
<name>A0A835SXT5_9CHLO</name>
<sequence>MPQVLRGDIIESEELAELRDEVLAKLLPAPPRRAQPDEVLAHARAEAHQQAAVFNDSRLAHLQLIHQQHNSLARLQYGDAEADLREAAEAAEVRAQQAAQRTLELIREQEEEDRKARALLAARCSVDSTLHTGVGVSVGAEAACAGSDGAAVRASVGSGRSAKGVKLHASSMAACAAEAPAEITMSRYIVAPAPARFLTTQPPPPPPSQPQEAAPGGAGTGAGGAAAPGAAGPHATHAFYAGSRHASFGRRNSGGSGGMAWHGAPLELPGGGAAVNAPASGGAGGRFVSAVSPWPAELPPSTHGIGAATFSPAAMRSPAPSMRRRSSAADFLLDSVPEVAAMAAKGSGAPSPMLQHLLQNPHQHQQYALHPTPPPPVYLHSGSMAAAATGSGCPSPAPGSATAAGFRSAGTPLAAAHTNSGRGLQHWGSDRQRFGSTSALMAATVAGVVSKAAVAAAQSEAEAEFAADADADVQAAFGGGSEMNTGQSSELDAVVAQVELLQQQRATLHTPPPHQARIHSRPQSHPHQMQAQQGLVGTLASSGCGSASGKRGASLLVDAVSPTGGNGDLVLVLPPLGSAAPDSSSTAIASGGCGAGGGRSSSGNNLQLRRGGSSSVVTIPNVGSSSSFAGAASPAAGASASGSAHPDSAAATMYSGGTAAVATPVAARAHAVAPPPPPAFGSASRRRHSIDMGHHMTAMMSLAAAAATGEEGRGAGLGATSPGHSDRHGNHKEGRERGHGLSKIAAAMREWVHNLPGHSHGHGHGHRRSQDSACKGHGAAQQQQDGRGGGAPRAGLDSATAANFHGSDSHGAEQDEVLQVQPRACHSFTTASLAARTAQQQRPAGFHGNAAGTYERCSLYEAAGGGLGGSSAYGDGGMIGGVGGCGNALEPHQQQLQAAVALGANCSSGSSSSSSRRFLASSSSLRRNTVVMPLPADTHSMSPSPAPACRPRAAAMTGADSATSPGGGGAATAPRFHSFIHRAHQRQSLDEYWLTDAAARQGARINVGGAGGGAGEPAGASSGVGGGAAWGPPPAASAAWAARRLAGADGAGALGGAGADGAGGAGTDGFGRSGGVPDGIMEGGRPSSSPYGSKGGAGGVLNKLLHALHRVQAETEDEREKAREREREKEREKERERQGCKDAI</sequence>
<protein>
    <submittedName>
        <fullName evidence="3">Uncharacterized protein</fullName>
    </submittedName>
</protein>
<feature type="region of interest" description="Disordered" evidence="2">
    <location>
        <begin position="1065"/>
        <end position="1144"/>
    </location>
</feature>
<evidence type="ECO:0000256" key="1">
    <source>
        <dbReference type="SAM" id="Coils"/>
    </source>
</evidence>
<feature type="region of interest" description="Disordered" evidence="2">
    <location>
        <begin position="754"/>
        <end position="812"/>
    </location>
</feature>
<feature type="compositionally biased region" description="Polar residues" evidence="2">
    <location>
        <begin position="604"/>
        <end position="614"/>
    </location>
</feature>
<feature type="compositionally biased region" description="Basic and acidic residues" evidence="2">
    <location>
        <begin position="1118"/>
        <end position="1144"/>
    </location>
</feature>
<gene>
    <name evidence="3" type="ORF">HYH02_013175</name>
</gene>
<dbReference type="AlphaFoldDB" id="A0A835SXT5"/>
<dbReference type="EMBL" id="JAEHOD010000070">
    <property type="protein sequence ID" value="KAG2431958.1"/>
    <property type="molecule type" value="Genomic_DNA"/>
</dbReference>
<feature type="region of interest" description="Disordered" evidence="2">
    <location>
        <begin position="628"/>
        <end position="649"/>
    </location>
</feature>
<keyword evidence="1" id="KW-0175">Coiled coil</keyword>
<evidence type="ECO:0000313" key="4">
    <source>
        <dbReference type="Proteomes" id="UP000613740"/>
    </source>
</evidence>
<feature type="region of interest" description="Disordered" evidence="2">
    <location>
        <begin position="196"/>
        <end position="232"/>
    </location>
</feature>
<proteinExistence type="predicted"/>
<feature type="region of interest" description="Disordered" evidence="2">
    <location>
        <begin position="709"/>
        <end position="739"/>
    </location>
</feature>
<feature type="compositionally biased region" description="Gly residues" evidence="2">
    <location>
        <begin position="1008"/>
        <end position="1029"/>
    </location>
</feature>
<comment type="caution">
    <text evidence="3">The sequence shown here is derived from an EMBL/GenBank/DDBJ whole genome shotgun (WGS) entry which is preliminary data.</text>
</comment>
<evidence type="ECO:0000256" key="2">
    <source>
        <dbReference type="SAM" id="MobiDB-lite"/>
    </source>
</evidence>
<feature type="compositionally biased region" description="Low complexity" evidence="2">
    <location>
        <begin position="776"/>
        <end position="785"/>
    </location>
</feature>
<accession>A0A835SXT5</accession>
<dbReference type="OrthoDB" id="10686724at2759"/>
<feature type="coiled-coil region" evidence="1">
    <location>
        <begin position="81"/>
        <end position="112"/>
    </location>
</feature>
<dbReference type="Proteomes" id="UP000613740">
    <property type="component" value="Unassembled WGS sequence"/>
</dbReference>
<feature type="compositionally biased region" description="Gly residues" evidence="2">
    <location>
        <begin position="216"/>
        <end position="226"/>
    </location>
</feature>
<evidence type="ECO:0000313" key="3">
    <source>
        <dbReference type="EMBL" id="KAG2431958.1"/>
    </source>
</evidence>
<feature type="compositionally biased region" description="Gly residues" evidence="2">
    <location>
        <begin position="1065"/>
        <end position="1077"/>
    </location>
</feature>
<reference evidence="3" key="1">
    <citation type="journal article" date="2020" name="bioRxiv">
        <title>Comparative genomics of Chlamydomonas.</title>
        <authorList>
            <person name="Craig R.J."/>
            <person name="Hasan A.R."/>
            <person name="Ness R.W."/>
            <person name="Keightley P.D."/>
        </authorList>
    </citation>
    <scope>NUCLEOTIDE SEQUENCE</scope>
    <source>
        <strain evidence="3">CCAP 11/173</strain>
    </source>
</reference>
<feature type="compositionally biased region" description="Basic and acidic residues" evidence="2">
    <location>
        <begin position="724"/>
        <end position="739"/>
    </location>
</feature>
<feature type="region of interest" description="Disordered" evidence="2">
    <location>
        <begin position="580"/>
        <end position="614"/>
    </location>
</feature>